<evidence type="ECO:0000313" key="2">
    <source>
        <dbReference type="Proteomes" id="UP000029448"/>
    </source>
</evidence>
<name>A0A094YY35_9PROT</name>
<dbReference type="EMBL" id="JOKM01000012">
    <property type="protein sequence ID" value="KGB26272.1"/>
    <property type="molecule type" value="Genomic_DNA"/>
</dbReference>
<gene>
    <name evidence="1" type="ORF">AtDm6_0264</name>
</gene>
<protein>
    <submittedName>
        <fullName evidence="1">Uncharacterized protein</fullName>
    </submittedName>
</protein>
<dbReference type="PATRIC" id="fig|104102.7.peg.264"/>
<keyword evidence="2" id="KW-1185">Reference proteome</keyword>
<sequence>MIKMTIYYATIKHHSIGQAPVIKIEGTLRQAKRTATERFGDGYLEHEIIITGEDGDWVARRLIEDDRWTNRREDDPLIHRVGRALYGTEWQSDMARDLNINLRTIQRYAAGTTPPPAGVMSDLSGIIEDRIEVLGHLAEDIQPSKAD</sequence>
<accession>A0A094YY35</accession>
<dbReference type="STRING" id="104102.AtDm6_0264"/>
<evidence type="ECO:0000313" key="1">
    <source>
        <dbReference type="EMBL" id="KGB26272.1"/>
    </source>
</evidence>
<comment type="caution">
    <text evidence="1">The sequence shown here is derived from an EMBL/GenBank/DDBJ whole genome shotgun (WGS) entry which is preliminary data.</text>
</comment>
<dbReference type="AlphaFoldDB" id="A0A094YY35"/>
<organism evidence="1 2">
    <name type="scientific">Acetobacter tropicalis</name>
    <dbReference type="NCBI Taxonomy" id="104102"/>
    <lineage>
        <taxon>Bacteria</taxon>
        <taxon>Pseudomonadati</taxon>
        <taxon>Pseudomonadota</taxon>
        <taxon>Alphaproteobacteria</taxon>
        <taxon>Acetobacterales</taxon>
        <taxon>Acetobacteraceae</taxon>
        <taxon>Acetobacter</taxon>
    </lineage>
</organism>
<proteinExistence type="predicted"/>
<dbReference type="Proteomes" id="UP000029448">
    <property type="component" value="Unassembled WGS sequence"/>
</dbReference>
<reference evidence="1 2" key="1">
    <citation type="submission" date="2014-06" db="EMBL/GenBank/DDBJ databases">
        <title>Functional and comparative genomic analyses of the Drosophila gut microbiota identify candidate symbiosis factors.</title>
        <authorList>
            <person name="Newell P.D."/>
            <person name="Chaston J.M."/>
            <person name="Douglas A.E."/>
        </authorList>
    </citation>
    <scope>NUCLEOTIDE SEQUENCE [LARGE SCALE GENOMIC DNA]</scope>
    <source>
        <strain evidence="1 2">DmCS_006</strain>
    </source>
</reference>